<dbReference type="InterPro" id="IPR053151">
    <property type="entry name" value="RNase_H-like"/>
</dbReference>
<dbReference type="PANTHER" id="PTHR47723:SF13">
    <property type="entry name" value="PUTATIVE-RELATED"/>
    <property type="match status" value="1"/>
</dbReference>
<dbReference type="GO" id="GO:0003676">
    <property type="term" value="F:nucleic acid binding"/>
    <property type="evidence" value="ECO:0007669"/>
    <property type="project" value="InterPro"/>
</dbReference>
<evidence type="ECO:0000259" key="1">
    <source>
        <dbReference type="Pfam" id="PF13456"/>
    </source>
</evidence>
<evidence type="ECO:0000313" key="3">
    <source>
        <dbReference type="Proteomes" id="UP000694240"/>
    </source>
</evidence>
<dbReference type="CDD" id="cd06222">
    <property type="entry name" value="RNase_H_like"/>
    <property type="match status" value="1"/>
</dbReference>
<name>A0A8T2BYC9_9BRAS</name>
<dbReference type="Pfam" id="PF13456">
    <property type="entry name" value="RVT_3"/>
    <property type="match status" value="1"/>
</dbReference>
<reference evidence="2 3" key="1">
    <citation type="submission" date="2020-12" db="EMBL/GenBank/DDBJ databases">
        <title>Concerted genomic and epigenomic changes stabilize Arabidopsis allopolyploids.</title>
        <authorList>
            <person name="Chen Z."/>
        </authorList>
    </citation>
    <scope>NUCLEOTIDE SEQUENCE [LARGE SCALE GENOMIC DNA]</scope>
    <source>
        <strain evidence="2">Allo738</strain>
        <tissue evidence="2">Leaf</tissue>
    </source>
</reference>
<protein>
    <submittedName>
        <fullName evidence="2">Ribonuclease H domain</fullName>
    </submittedName>
</protein>
<comment type="caution">
    <text evidence="2">The sequence shown here is derived from an EMBL/GenBank/DDBJ whole genome shotgun (WGS) entry which is preliminary data.</text>
</comment>
<dbReference type="Proteomes" id="UP000694240">
    <property type="component" value="Chromosome 6"/>
</dbReference>
<feature type="domain" description="RNase H type-1" evidence="1">
    <location>
        <begin position="42"/>
        <end position="110"/>
    </location>
</feature>
<dbReference type="PANTHER" id="PTHR47723">
    <property type="entry name" value="OS05G0353850 PROTEIN"/>
    <property type="match status" value="1"/>
</dbReference>
<dbReference type="EMBL" id="JAEFBK010000006">
    <property type="protein sequence ID" value="KAG7592768.1"/>
    <property type="molecule type" value="Genomic_DNA"/>
</dbReference>
<organism evidence="2 3">
    <name type="scientific">Arabidopsis thaliana x Arabidopsis arenosa</name>
    <dbReference type="NCBI Taxonomy" id="1240361"/>
    <lineage>
        <taxon>Eukaryota</taxon>
        <taxon>Viridiplantae</taxon>
        <taxon>Streptophyta</taxon>
        <taxon>Embryophyta</taxon>
        <taxon>Tracheophyta</taxon>
        <taxon>Spermatophyta</taxon>
        <taxon>Magnoliopsida</taxon>
        <taxon>eudicotyledons</taxon>
        <taxon>Gunneridae</taxon>
        <taxon>Pentapetalae</taxon>
        <taxon>rosids</taxon>
        <taxon>malvids</taxon>
        <taxon>Brassicales</taxon>
        <taxon>Brassicaceae</taxon>
        <taxon>Camelineae</taxon>
        <taxon>Arabidopsis</taxon>
    </lineage>
</organism>
<gene>
    <name evidence="2" type="ORF">ISN45_Aa01g016260</name>
</gene>
<dbReference type="InterPro" id="IPR044730">
    <property type="entry name" value="RNase_H-like_dom_plant"/>
</dbReference>
<proteinExistence type="predicted"/>
<dbReference type="InterPro" id="IPR002156">
    <property type="entry name" value="RNaseH_domain"/>
</dbReference>
<keyword evidence="3" id="KW-1185">Reference proteome</keyword>
<accession>A0A8T2BYC9</accession>
<dbReference type="GO" id="GO:0004523">
    <property type="term" value="F:RNA-DNA hybrid ribonuclease activity"/>
    <property type="evidence" value="ECO:0007669"/>
    <property type="project" value="InterPro"/>
</dbReference>
<evidence type="ECO:0000313" key="2">
    <source>
        <dbReference type="EMBL" id="KAG7592768.1"/>
    </source>
</evidence>
<sequence length="146" mass="15941">MELLPPGEGWLRLNTDGASRGNPGAATAGGALRDRTGAGMRAWKRKVTRLELEVDSELVVGFLKSGVSDSNPLSFLVRLCHDFISRDSIVRISHVYREANCLADGLVNHAFSLPPSFHLLESASTVVEELVRDDARGTAFPRIIRD</sequence>
<dbReference type="AlphaFoldDB" id="A0A8T2BYC9"/>